<dbReference type="EMBL" id="JACJVN010000051">
    <property type="protein sequence ID" value="MBB6678188.1"/>
    <property type="molecule type" value="Genomic_DNA"/>
</dbReference>
<dbReference type="InterPro" id="IPR037053">
    <property type="entry name" value="Phage_tail_collar_dom_sf"/>
</dbReference>
<sequence length="170" mass="18076">MEPYVGEIRMFGGNFAPVGWLFCNGQELLVSQYETLFTLIGTTYGGDGQTTFALPNLQGRIPVGQGRSPSTGTSYILGEYGGSENVTLLESQLPAHTHPVAASSQAGEVHSPSNAYWAKGINEYSTGTVDSEMNPGSLSSVGGGQPHNNVMPFTCVSYIISCYGIWPSQQ</sequence>
<evidence type="ECO:0000313" key="2">
    <source>
        <dbReference type="EMBL" id="MBB6678188.1"/>
    </source>
</evidence>
<accession>A0A841TFY7</accession>
<protein>
    <submittedName>
        <fullName evidence="2">Phage tail protein</fullName>
    </submittedName>
</protein>
<dbReference type="Proteomes" id="UP000574133">
    <property type="component" value="Unassembled WGS sequence"/>
</dbReference>
<dbReference type="Gene3D" id="3.90.1340.10">
    <property type="entry name" value="Phage tail collar domain"/>
    <property type="match status" value="1"/>
</dbReference>
<name>A0A841TFY7_9BACL</name>
<dbReference type="AlphaFoldDB" id="A0A841TFY7"/>
<evidence type="ECO:0000259" key="1">
    <source>
        <dbReference type="Pfam" id="PF07484"/>
    </source>
</evidence>
<dbReference type="Pfam" id="PF07484">
    <property type="entry name" value="Collar"/>
    <property type="match status" value="1"/>
</dbReference>
<keyword evidence="3" id="KW-1185">Reference proteome</keyword>
<comment type="caution">
    <text evidence="2">The sequence shown here is derived from an EMBL/GenBank/DDBJ whole genome shotgun (WGS) entry which is preliminary data.</text>
</comment>
<dbReference type="InterPro" id="IPR011083">
    <property type="entry name" value="Phage_tail_collar_dom"/>
</dbReference>
<evidence type="ECO:0000313" key="3">
    <source>
        <dbReference type="Proteomes" id="UP000574133"/>
    </source>
</evidence>
<gene>
    <name evidence="2" type="ORF">H4Q31_12845</name>
</gene>
<dbReference type="SUPFAM" id="SSF88874">
    <property type="entry name" value="Receptor-binding domain of short tail fibre protein gp12"/>
    <property type="match status" value="1"/>
</dbReference>
<organism evidence="2 3">
    <name type="scientific">Cohnella lubricantis</name>
    <dbReference type="NCBI Taxonomy" id="2163172"/>
    <lineage>
        <taxon>Bacteria</taxon>
        <taxon>Bacillati</taxon>
        <taxon>Bacillota</taxon>
        <taxon>Bacilli</taxon>
        <taxon>Bacillales</taxon>
        <taxon>Paenibacillaceae</taxon>
        <taxon>Cohnella</taxon>
    </lineage>
</organism>
<reference evidence="2 3" key="1">
    <citation type="submission" date="2020-08" db="EMBL/GenBank/DDBJ databases">
        <title>Cohnella phylogeny.</title>
        <authorList>
            <person name="Dunlap C."/>
        </authorList>
    </citation>
    <scope>NUCLEOTIDE SEQUENCE [LARGE SCALE GENOMIC DNA]</scope>
    <source>
        <strain evidence="2 3">DSM 103658</strain>
    </source>
</reference>
<proteinExistence type="predicted"/>
<dbReference type="RefSeq" id="WP_185179459.1">
    <property type="nucleotide sequence ID" value="NZ_CBCSEP010000019.1"/>
</dbReference>
<feature type="domain" description="Phage tail collar" evidence="1">
    <location>
        <begin position="6"/>
        <end position="62"/>
    </location>
</feature>